<dbReference type="OrthoDB" id="5300765at2759"/>
<evidence type="ECO:0000313" key="3">
    <source>
        <dbReference type="Proteomes" id="UP000091956"/>
    </source>
</evidence>
<evidence type="ECO:0008006" key="4">
    <source>
        <dbReference type="Google" id="ProtNLM"/>
    </source>
</evidence>
<protein>
    <recommendedName>
        <fullName evidence="4">Sialidase</fullName>
    </recommendedName>
</protein>
<proteinExistence type="predicted"/>
<dbReference type="Proteomes" id="UP000091956">
    <property type="component" value="Unassembled WGS sequence"/>
</dbReference>
<reference evidence="2 3" key="1">
    <citation type="submission" date="2016-03" db="EMBL/GenBank/DDBJ databases">
        <title>Comparative genomics of Pseudogymnoascus destructans, the fungus causing white-nose syndrome of bats.</title>
        <authorList>
            <person name="Palmer J.M."/>
            <person name="Drees K.P."/>
            <person name="Foster J.T."/>
            <person name="Lindner D.L."/>
        </authorList>
    </citation>
    <scope>NUCLEOTIDE SEQUENCE [LARGE SCALE GENOMIC DNA]</scope>
    <source>
        <strain evidence="2 3">UAMH 10579</strain>
    </source>
</reference>
<evidence type="ECO:0000256" key="1">
    <source>
        <dbReference type="SAM" id="MobiDB-lite"/>
    </source>
</evidence>
<feature type="region of interest" description="Disordered" evidence="1">
    <location>
        <begin position="88"/>
        <end position="110"/>
    </location>
</feature>
<name>A0A1B8GMW3_9PEZI</name>
<dbReference type="EMBL" id="KV460223">
    <property type="protein sequence ID" value="OBT97173.1"/>
    <property type="molecule type" value="Genomic_DNA"/>
</dbReference>
<dbReference type="RefSeq" id="XP_018130906.1">
    <property type="nucleotide sequence ID" value="XM_018274236.2"/>
</dbReference>
<dbReference type="STRING" id="342668.A0A1B8GMW3"/>
<evidence type="ECO:0000313" key="2">
    <source>
        <dbReference type="EMBL" id="OBT97173.1"/>
    </source>
</evidence>
<dbReference type="AlphaFoldDB" id="A0A1B8GMW3"/>
<sequence length="556" mass="61034">MAVDMSFDYNFSFGPATPPDYSYELAFQEASYQPAYRRADSLSSQMSMYSKESSPDTTNIQLATPIKSPIRQHGPLLLPKIRSQDQAIESPAKRVKKNGTAGTWKPSHSRSYTNPETITYMPAALATPSHSRSSSTLCSPISMTSSVDAQFRRASSCSLDGQTIGKYGFPTYRQMPTYISSTAGTETFVPAPYYTAPPREPSPMRNSISFDDFCEELELAPAPPADEPTTTLQTFLTAPNPTPSLVRQLNIHVRDPASKHFWWDIRQIRPWTSFTSTTITSIPGLAALLTVALPASSLPAPSAPRTTHPETETELAAIYTSFYAAKLNAALAVAQGTRHLLMRAPTPSSTQDASFVSNYTDDTSALIFGRGLGRVVGLVKSFDRWNSAMRVEGNHKRVAYLRGLAHLHRCMREHGCRYGFIMTEIELVVVRNGGEATPHFGYLEVASIPLAETASASDAEEGAEVKMTALLALFYLHMLARDAPLQGQVGWKAEIGAPAEGTRRKCLPRDEWMPAPQLAEKREAKRARGWVWPEEAVGRKEMGKRGVRYAGAVAGV</sequence>
<gene>
    <name evidence="2" type="ORF">VE01_04768</name>
</gene>
<organism evidence="2 3">
    <name type="scientific">Pseudogymnoascus verrucosus</name>
    <dbReference type="NCBI Taxonomy" id="342668"/>
    <lineage>
        <taxon>Eukaryota</taxon>
        <taxon>Fungi</taxon>
        <taxon>Dikarya</taxon>
        <taxon>Ascomycota</taxon>
        <taxon>Pezizomycotina</taxon>
        <taxon>Leotiomycetes</taxon>
        <taxon>Thelebolales</taxon>
        <taxon>Thelebolaceae</taxon>
        <taxon>Pseudogymnoascus</taxon>
    </lineage>
</organism>
<keyword evidence="3" id="KW-1185">Reference proteome</keyword>
<accession>A0A1B8GMW3</accession>
<reference evidence="3" key="2">
    <citation type="journal article" date="2018" name="Nat. Commun.">
        <title>Extreme sensitivity to ultraviolet light in the fungal pathogen causing white-nose syndrome of bats.</title>
        <authorList>
            <person name="Palmer J.M."/>
            <person name="Drees K.P."/>
            <person name="Foster J.T."/>
            <person name="Lindner D.L."/>
        </authorList>
    </citation>
    <scope>NUCLEOTIDE SEQUENCE [LARGE SCALE GENOMIC DNA]</scope>
    <source>
        <strain evidence="3">UAMH 10579</strain>
    </source>
</reference>
<dbReference type="GeneID" id="28838154"/>